<dbReference type="Gene3D" id="1.10.150.130">
    <property type="match status" value="1"/>
</dbReference>
<dbReference type="PANTHER" id="PTHR30349">
    <property type="entry name" value="PHAGE INTEGRASE-RELATED"/>
    <property type="match status" value="1"/>
</dbReference>
<dbReference type="Pfam" id="PF02899">
    <property type="entry name" value="Phage_int_SAM_1"/>
    <property type="match status" value="1"/>
</dbReference>
<dbReference type="PROSITE" id="PS51900">
    <property type="entry name" value="CB"/>
    <property type="match status" value="1"/>
</dbReference>
<keyword evidence="4" id="KW-0233">DNA recombination</keyword>
<sequence length="303" mass="36020">MNKEKLIEKYFKDCILRKRLNEKTIKAYRIDLDQFSKYVDDNLTNPDKISDYIYYLNNEYEKPKTIKRKIASVKAFYSYLEYEGYIDVSPFRKIRSKMKEPFILPKTISPDLIQKVISYQYNLINNAKTEYQLKQNVRNTAIIELLLATGIRISELSYIEQININLNTGTLKINGKGSKERNLYINIEPVINILNRYVTLYKEELKSTEYFFINKEGQRLSEQSIRYFLFNIGKQLELPIRLTPHKFRHTFATMLLEDDVDIRYIQKILGHSSISVTQIYTYVTSAKQKEIMLEHNPRKHFVS</sequence>
<evidence type="ECO:0000256" key="2">
    <source>
        <dbReference type="ARBA" id="ARBA00022908"/>
    </source>
</evidence>
<dbReference type="SUPFAM" id="SSF56349">
    <property type="entry name" value="DNA breaking-rejoining enzymes"/>
    <property type="match status" value="1"/>
</dbReference>
<reference evidence="8 9" key="1">
    <citation type="submission" date="2013-06" db="EMBL/GenBank/DDBJ databases">
        <authorList>
            <person name="Weinstock G."/>
            <person name="Sodergren E."/>
            <person name="Lobos E.A."/>
            <person name="Fulton L."/>
            <person name="Fulton R."/>
            <person name="Courtney L."/>
            <person name="Fronick C."/>
            <person name="O'Laughlin M."/>
            <person name="Godfrey J."/>
            <person name="Wilson R.M."/>
            <person name="Miner T."/>
            <person name="Farmer C."/>
            <person name="Delehaunty K."/>
            <person name="Cordes M."/>
            <person name="Minx P."/>
            <person name="Tomlinson C."/>
            <person name="Chen J."/>
            <person name="Wollam A."/>
            <person name="Pepin K.H."/>
            <person name="Bhonagiri V."/>
            <person name="Zhang X."/>
            <person name="Warren W."/>
            <person name="Mitreva M."/>
            <person name="Mardis E.R."/>
            <person name="Wilson R.K."/>
        </authorList>
    </citation>
    <scope>NUCLEOTIDE SEQUENCE [LARGE SCALE GENOMIC DNA]</scope>
    <source>
        <strain evidence="8 9">ATCC 27803</strain>
    </source>
</reference>
<dbReference type="InterPro" id="IPR050090">
    <property type="entry name" value="Tyrosine_recombinase_XerCD"/>
</dbReference>
<proteinExistence type="inferred from homology"/>
<dbReference type="InterPro" id="IPR002104">
    <property type="entry name" value="Integrase_catalytic"/>
</dbReference>
<dbReference type="HOGENOM" id="CLU_027562_9_0_9"/>
<dbReference type="InterPro" id="IPR010998">
    <property type="entry name" value="Integrase_recombinase_N"/>
</dbReference>
<evidence type="ECO:0000256" key="3">
    <source>
        <dbReference type="ARBA" id="ARBA00023125"/>
    </source>
</evidence>
<feature type="domain" description="Tyr recombinase" evidence="6">
    <location>
        <begin position="103"/>
        <end position="293"/>
    </location>
</feature>
<accession>U2PRP5</accession>
<dbReference type="OrthoDB" id="9801717at2"/>
<feature type="domain" description="Core-binding (CB)" evidence="7">
    <location>
        <begin position="1"/>
        <end position="81"/>
    </location>
</feature>
<dbReference type="InterPro" id="IPR011010">
    <property type="entry name" value="DNA_brk_join_enz"/>
</dbReference>
<evidence type="ECO:0000259" key="7">
    <source>
        <dbReference type="PROSITE" id="PS51900"/>
    </source>
</evidence>
<evidence type="ECO:0000313" key="9">
    <source>
        <dbReference type="Proteomes" id="UP000016658"/>
    </source>
</evidence>
<comment type="similarity">
    <text evidence="1">Belongs to the 'phage' integrase family.</text>
</comment>
<comment type="caution">
    <text evidence="8">The sequence shown here is derived from an EMBL/GenBank/DDBJ whole genome shotgun (WGS) entry which is preliminary data.</text>
</comment>
<evidence type="ECO:0000256" key="4">
    <source>
        <dbReference type="ARBA" id="ARBA00023172"/>
    </source>
</evidence>
<dbReference type="InterPro" id="IPR004107">
    <property type="entry name" value="Integrase_SAM-like_N"/>
</dbReference>
<evidence type="ECO:0000256" key="1">
    <source>
        <dbReference type="ARBA" id="ARBA00008857"/>
    </source>
</evidence>
<dbReference type="Proteomes" id="UP000016658">
    <property type="component" value="Unassembled WGS sequence"/>
</dbReference>
<evidence type="ECO:0000313" key="8">
    <source>
        <dbReference type="EMBL" id="ERK46796.1"/>
    </source>
</evidence>
<dbReference type="EMBL" id="AWVI01000018">
    <property type="protein sequence ID" value="ERK46796.1"/>
    <property type="molecule type" value="Genomic_DNA"/>
</dbReference>
<gene>
    <name evidence="8" type="ORF">HMPREF0367_00345</name>
</gene>
<dbReference type="GO" id="GO:0015074">
    <property type="term" value="P:DNA integration"/>
    <property type="evidence" value="ECO:0007669"/>
    <property type="project" value="UniProtKB-KW"/>
</dbReference>
<dbReference type="Pfam" id="PF00589">
    <property type="entry name" value="Phage_integrase"/>
    <property type="match status" value="1"/>
</dbReference>
<keyword evidence="3 5" id="KW-0238">DNA-binding</keyword>
<dbReference type="GO" id="GO:0006310">
    <property type="term" value="P:DNA recombination"/>
    <property type="evidence" value="ECO:0007669"/>
    <property type="project" value="UniProtKB-KW"/>
</dbReference>
<dbReference type="PATRIC" id="fig|649755.3.peg.315"/>
<dbReference type="Gene3D" id="1.10.443.10">
    <property type="entry name" value="Intergrase catalytic core"/>
    <property type="match status" value="1"/>
</dbReference>
<name>U2PRP5_9FIRM</name>
<keyword evidence="2" id="KW-0229">DNA integration</keyword>
<organism evidence="8 9">
    <name type="scientific">Faecalitalea cylindroides ATCC 27803</name>
    <dbReference type="NCBI Taxonomy" id="649755"/>
    <lineage>
        <taxon>Bacteria</taxon>
        <taxon>Bacillati</taxon>
        <taxon>Bacillota</taxon>
        <taxon>Erysipelotrichia</taxon>
        <taxon>Erysipelotrichales</taxon>
        <taxon>Erysipelotrichaceae</taxon>
        <taxon>Faecalitalea</taxon>
    </lineage>
</organism>
<dbReference type="PANTHER" id="PTHR30349:SF41">
    <property type="entry name" value="INTEGRASE_RECOMBINASE PROTEIN MJ0367-RELATED"/>
    <property type="match status" value="1"/>
</dbReference>
<dbReference type="PROSITE" id="PS51898">
    <property type="entry name" value="TYR_RECOMBINASE"/>
    <property type="match status" value="1"/>
</dbReference>
<dbReference type="RefSeq" id="WP_035400677.1">
    <property type="nucleotide sequence ID" value="NZ_KI270975.1"/>
</dbReference>
<dbReference type="GO" id="GO:0003677">
    <property type="term" value="F:DNA binding"/>
    <property type="evidence" value="ECO:0007669"/>
    <property type="project" value="UniProtKB-UniRule"/>
</dbReference>
<dbReference type="InterPro" id="IPR044068">
    <property type="entry name" value="CB"/>
</dbReference>
<protein>
    <submittedName>
        <fullName evidence="8">Phage integrase, SAM-like domain protein</fullName>
    </submittedName>
</protein>
<dbReference type="AlphaFoldDB" id="U2PRP5"/>
<dbReference type="InterPro" id="IPR013762">
    <property type="entry name" value="Integrase-like_cat_sf"/>
</dbReference>
<evidence type="ECO:0000256" key="5">
    <source>
        <dbReference type="PROSITE-ProRule" id="PRU01248"/>
    </source>
</evidence>
<evidence type="ECO:0000259" key="6">
    <source>
        <dbReference type="PROSITE" id="PS51898"/>
    </source>
</evidence>